<evidence type="ECO:0000313" key="7">
    <source>
        <dbReference type="Proteomes" id="UP001575105"/>
    </source>
</evidence>
<feature type="domain" description="Methyltransferase" evidence="5">
    <location>
        <begin position="76"/>
        <end position="168"/>
    </location>
</feature>
<organism evidence="6 7">
    <name type="scientific">Natronomicrosphaera hydrolytica</name>
    <dbReference type="NCBI Taxonomy" id="3242702"/>
    <lineage>
        <taxon>Bacteria</taxon>
        <taxon>Pseudomonadati</taxon>
        <taxon>Planctomycetota</taxon>
        <taxon>Phycisphaerae</taxon>
        <taxon>Phycisphaerales</taxon>
        <taxon>Phycisphaeraceae</taxon>
        <taxon>Natronomicrosphaera</taxon>
    </lineage>
</organism>
<accession>A0ABV4U1M7</accession>
<dbReference type="GO" id="GO:0032259">
    <property type="term" value="P:methylation"/>
    <property type="evidence" value="ECO:0007669"/>
    <property type="project" value="UniProtKB-KW"/>
</dbReference>
<comment type="caution">
    <text evidence="6">The sequence shown here is derived from an EMBL/GenBank/DDBJ whole genome shotgun (WGS) entry which is preliminary data.</text>
</comment>
<dbReference type="GO" id="GO:0008168">
    <property type="term" value="F:methyltransferase activity"/>
    <property type="evidence" value="ECO:0007669"/>
    <property type="project" value="UniProtKB-KW"/>
</dbReference>
<protein>
    <submittedName>
        <fullName evidence="6">Methyltransferase domain-containing protein</fullName>
    </submittedName>
</protein>
<keyword evidence="1 6" id="KW-0489">Methyltransferase</keyword>
<dbReference type="RefSeq" id="WP_425344436.1">
    <property type="nucleotide sequence ID" value="NZ_JBGUBD010000002.1"/>
</dbReference>
<proteinExistence type="predicted"/>
<name>A0ABV4U1M7_9BACT</name>
<keyword evidence="3" id="KW-0949">S-adenosyl-L-methionine</keyword>
<dbReference type="EMBL" id="JBGUBD010000002">
    <property type="protein sequence ID" value="MFA9477514.1"/>
    <property type="molecule type" value="Genomic_DNA"/>
</dbReference>
<gene>
    <name evidence="6" type="ORF">ACERK3_04315</name>
</gene>
<evidence type="ECO:0000259" key="5">
    <source>
        <dbReference type="Pfam" id="PF13649"/>
    </source>
</evidence>
<feature type="region of interest" description="Disordered" evidence="4">
    <location>
        <begin position="1"/>
        <end position="31"/>
    </location>
</feature>
<reference evidence="6 7" key="1">
    <citation type="submission" date="2024-08" db="EMBL/GenBank/DDBJ databases">
        <title>Whole-genome sequencing of halo(alkali)philic microorganisms from hypersaline lakes.</title>
        <authorList>
            <person name="Sorokin D.Y."/>
            <person name="Merkel A.Y."/>
            <person name="Messina E."/>
            <person name="Yakimov M."/>
        </authorList>
    </citation>
    <scope>NUCLEOTIDE SEQUENCE [LARGE SCALE GENOMIC DNA]</scope>
    <source>
        <strain evidence="6 7">AB-hyl4</strain>
    </source>
</reference>
<dbReference type="InterPro" id="IPR041698">
    <property type="entry name" value="Methyltransf_25"/>
</dbReference>
<dbReference type="Gene3D" id="3.40.50.150">
    <property type="entry name" value="Vaccinia Virus protein VP39"/>
    <property type="match status" value="1"/>
</dbReference>
<dbReference type="CDD" id="cd02440">
    <property type="entry name" value="AdoMet_MTases"/>
    <property type="match status" value="1"/>
</dbReference>
<evidence type="ECO:0000256" key="2">
    <source>
        <dbReference type="ARBA" id="ARBA00022679"/>
    </source>
</evidence>
<evidence type="ECO:0000256" key="3">
    <source>
        <dbReference type="ARBA" id="ARBA00022691"/>
    </source>
</evidence>
<keyword evidence="7" id="KW-1185">Reference proteome</keyword>
<evidence type="ECO:0000313" key="6">
    <source>
        <dbReference type="EMBL" id="MFA9477514.1"/>
    </source>
</evidence>
<keyword evidence="2" id="KW-0808">Transferase</keyword>
<dbReference type="PANTHER" id="PTHR43464:SF19">
    <property type="entry name" value="UBIQUINONE BIOSYNTHESIS O-METHYLTRANSFERASE, MITOCHONDRIAL"/>
    <property type="match status" value="1"/>
</dbReference>
<dbReference type="PANTHER" id="PTHR43464">
    <property type="entry name" value="METHYLTRANSFERASE"/>
    <property type="match status" value="1"/>
</dbReference>
<dbReference type="InterPro" id="IPR029063">
    <property type="entry name" value="SAM-dependent_MTases_sf"/>
</dbReference>
<dbReference type="Proteomes" id="UP001575105">
    <property type="component" value="Unassembled WGS sequence"/>
</dbReference>
<evidence type="ECO:0000256" key="4">
    <source>
        <dbReference type="SAM" id="MobiDB-lite"/>
    </source>
</evidence>
<sequence length="251" mass="27901">MTHNDPTHAGVALDQPNPLADVPPAGSAPVSQRPMIRRIAKRYPGHYLPGYAKGKLRTDPAYAAVWHYLKGSNLPVLDLGCGIGLFEQYIRELGYTGLVVGVDPDESKITAARHATRDLPDLTFNVGSATDAIDFQGHVVILDVLHYLRPEDQQALLHRLAEQVAPGGYCLIRATPRDSSWRYTFSRLEECFVRLIGWMQRPAVAFPTCDEITAPFQQRGYRVHVTPAWGKTPFNSYLFVFQRAAEGDQSG</sequence>
<dbReference type="Pfam" id="PF13649">
    <property type="entry name" value="Methyltransf_25"/>
    <property type="match status" value="1"/>
</dbReference>
<evidence type="ECO:0000256" key="1">
    <source>
        <dbReference type="ARBA" id="ARBA00022603"/>
    </source>
</evidence>
<dbReference type="SUPFAM" id="SSF53335">
    <property type="entry name" value="S-adenosyl-L-methionine-dependent methyltransferases"/>
    <property type="match status" value="1"/>
</dbReference>